<dbReference type="EMBL" id="JBHSUS010000001">
    <property type="protein sequence ID" value="MFC6440267.1"/>
    <property type="molecule type" value="Genomic_DNA"/>
</dbReference>
<keyword evidence="1 6" id="KW-0732">Signal</keyword>
<gene>
    <name evidence="6 7" type="primary">bamC</name>
    <name evidence="7" type="ORF">ACFP85_08915</name>
</gene>
<name>A0ABW1XM99_9ALTE</name>
<evidence type="ECO:0000256" key="3">
    <source>
        <dbReference type="ARBA" id="ARBA00023139"/>
    </source>
</evidence>
<evidence type="ECO:0000313" key="8">
    <source>
        <dbReference type="Proteomes" id="UP001596364"/>
    </source>
</evidence>
<evidence type="ECO:0000256" key="5">
    <source>
        <dbReference type="ARBA" id="ARBA00023288"/>
    </source>
</evidence>
<comment type="caution">
    <text evidence="7">The sequence shown here is derived from an EMBL/GenBank/DDBJ whole genome shotgun (WGS) entry which is preliminary data.</text>
</comment>
<evidence type="ECO:0000256" key="6">
    <source>
        <dbReference type="HAMAP-Rule" id="MF_00924"/>
    </source>
</evidence>
<comment type="subunit">
    <text evidence="6">Part of the Bam complex.</text>
</comment>
<dbReference type="Proteomes" id="UP001596364">
    <property type="component" value="Unassembled WGS sequence"/>
</dbReference>
<dbReference type="InterPro" id="IPR010653">
    <property type="entry name" value="NlpB/DapX"/>
</dbReference>
<protein>
    <recommendedName>
        <fullName evidence="6">Outer membrane protein assembly factor BamC</fullName>
    </recommendedName>
</protein>
<dbReference type="RefSeq" id="WP_131258069.1">
    <property type="nucleotide sequence ID" value="NZ_JBHSUS010000001.1"/>
</dbReference>
<comment type="similarity">
    <text evidence="6">Belongs to the BamC family.</text>
</comment>
<dbReference type="PROSITE" id="PS51257">
    <property type="entry name" value="PROKAR_LIPOPROTEIN"/>
    <property type="match status" value="1"/>
</dbReference>
<keyword evidence="8" id="KW-1185">Reference proteome</keyword>
<evidence type="ECO:0000256" key="4">
    <source>
        <dbReference type="ARBA" id="ARBA00023237"/>
    </source>
</evidence>
<accession>A0ABW1XM99</accession>
<dbReference type="Pfam" id="PF06804">
    <property type="entry name" value="Lipoprotein_18"/>
    <property type="match status" value="1"/>
</dbReference>
<dbReference type="Gene3D" id="3.30.530.50">
    <property type="match status" value="1"/>
</dbReference>
<dbReference type="Gene3D" id="3.30.310.170">
    <property type="entry name" value="Outer membrane protein assembly factor BamC"/>
    <property type="match status" value="1"/>
</dbReference>
<keyword evidence="5 6" id="KW-0449">Lipoprotein</keyword>
<dbReference type="InterPro" id="IPR042268">
    <property type="entry name" value="BamC_C"/>
</dbReference>
<dbReference type="InterPro" id="IPR014524">
    <property type="entry name" value="BamC"/>
</dbReference>
<evidence type="ECO:0000256" key="1">
    <source>
        <dbReference type="ARBA" id="ARBA00022729"/>
    </source>
</evidence>
<keyword evidence="4 6" id="KW-0998">Cell outer membrane</keyword>
<dbReference type="HAMAP" id="MF_00924">
    <property type="entry name" value="OM_assembly_BamC"/>
    <property type="match status" value="1"/>
</dbReference>
<comment type="function">
    <text evidence="6">Part of the outer membrane protein assembly complex, which is involved in assembly and insertion of beta-barrel proteins into the outer membrane.</text>
</comment>
<evidence type="ECO:0000256" key="2">
    <source>
        <dbReference type="ARBA" id="ARBA00023136"/>
    </source>
</evidence>
<evidence type="ECO:0000313" key="7">
    <source>
        <dbReference type="EMBL" id="MFC6440267.1"/>
    </source>
</evidence>
<reference evidence="8" key="1">
    <citation type="journal article" date="2019" name="Int. J. Syst. Evol. Microbiol.">
        <title>The Global Catalogue of Microorganisms (GCM) 10K type strain sequencing project: providing services to taxonomists for standard genome sequencing and annotation.</title>
        <authorList>
            <consortium name="The Broad Institute Genomics Platform"/>
            <consortium name="The Broad Institute Genome Sequencing Center for Infectious Disease"/>
            <person name="Wu L."/>
            <person name="Ma J."/>
        </authorList>
    </citation>
    <scope>NUCLEOTIDE SEQUENCE [LARGE SCALE GENOMIC DNA]</scope>
    <source>
        <strain evidence="8">CGMCC 1.16031</strain>
    </source>
</reference>
<comment type="subcellular location">
    <subcellularLocation>
        <location evidence="6">Cell outer membrane</location>
        <topology evidence="6">Lipid-anchor</topology>
    </subcellularLocation>
</comment>
<keyword evidence="3 6" id="KW-0564">Palmitate</keyword>
<proteinExistence type="inferred from homology"/>
<organism evidence="7 8">
    <name type="scientific">Pseudobowmanella zhangzhouensis</name>
    <dbReference type="NCBI Taxonomy" id="1537679"/>
    <lineage>
        <taxon>Bacteria</taxon>
        <taxon>Pseudomonadati</taxon>
        <taxon>Pseudomonadota</taxon>
        <taxon>Gammaproteobacteria</taxon>
        <taxon>Alteromonadales</taxon>
        <taxon>Alteromonadaceae</taxon>
    </lineage>
</organism>
<keyword evidence="2 6" id="KW-0472">Membrane</keyword>
<sequence length="365" mass="40945">MNRQVVLSLAIGLALAGCSSMESRRTANGDFDYTKVKQRDALQVPAGLDKPEFSNEYAIPEIGKDAPRQLVGEKLDISSPHLVLATVSGSHVEEGSRDAMVMFDKVDDSKPLDTQVWDNLLSYLEEQNIGVMSFDKDQQALVTDWLVYQEQSSSWLSTSSVDRKVAQQFEFRLEMKPHGRSAVLTAHLRDYQETLNEQINATIEDIDTRRAEVDMLNKVLAHYENQLLIANAERAAKIREGLQSELGFDAKGQAAVLVEGDFQVTWPRLLLVLKKLGFNVTDLDQSSGLIYADFQGKESSWWDSLFGSDKGLKLEQKEYHLQVGDLGRQTSITFLNKDNQVFDAQALKDLYSPFSAVMAEDNLDL</sequence>